<dbReference type="PANTHER" id="PTHR30535">
    <property type="entry name" value="VITAMIN B12-BINDING PROTEIN"/>
    <property type="match status" value="1"/>
</dbReference>
<keyword evidence="5" id="KW-1185">Reference proteome</keyword>
<evidence type="ECO:0000313" key="5">
    <source>
        <dbReference type="Proteomes" id="UP000254467"/>
    </source>
</evidence>
<accession>A0A376CID7</accession>
<dbReference type="Pfam" id="PF01497">
    <property type="entry name" value="Peripla_BP_2"/>
    <property type="match status" value="1"/>
</dbReference>
<feature type="domain" description="Fe/B12 periplasmic-binding" evidence="3">
    <location>
        <begin position="71"/>
        <end position="347"/>
    </location>
</feature>
<comment type="similarity">
    <text evidence="1">Belongs to the bacterial solute-binding protein 8 family.</text>
</comment>
<dbReference type="InterPro" id="IPR002491">
    <property type="entry name" value="ABC_transptr_periplasmic_BD"/>
</dbReference>
<protein>
    <submittedName>
        <fullName evidence="4">Iron ABC transporter substrate-binding protein</fullName>
    </submittedName>
</protein>
<sequence length="390" mass="42395">MGRKRIAALCAAAAVILTSACSTSEEPSGAVGNSASGVEVSMESTASSSNDALRTVTDSLGREVEVPARVETVATQGSAARNVIYAGGLDKIVAVTETDQGPDVGAPYKYAGREIFEDLPVTGPGGPAQTTYEESLIEVDPDLMVTTWSDPAMLDQIQDRTGVPVIAVSDPAPDYSAFSEVNAEMILLLGELLGTEEQSQALVDKIQEWEKDLTGRVADLSEDEVKTAYTGAVSFRGAHGFAGTRAHYMPFDTVKVINVVDETGQDGPFQADLEKVPEWDPDFIFLNPANMDLVNEDYANNPEFFDSLTAVKEGRVYSQPSFIWHALNHEMAVANTYYVGKVVYPERFADVEMKQIVDEVFRAYLGMEYADLLKQEGLWFQELTLGEDVQ</sequence>
<dbReference type="PROSITE" id="PS51257">
    <property type="entry name" value="PROKAR_LIPOPROTEIN"/>
    <property type="match status" value="1"/>
</dbReference>
<dbReference type="EMBL" id="UFXQ01000001">
    <property type="protein sequence ID" value="STC68240.1"/>
    <property type="molecule type" value="Genomic_DNA"/>
</dbReference>
<dbReference type="AlphaFoldDB" id="A0A376CID7"/>
<dbReference type="SUPFAM" id="SSF53807">
    <property type="entry name" value="Helical backbone' metal receptor"/>
    <property type="match status" value="1"/>
</dbReference>
<evidence type="ECO:0000256" key="1">
    <source>
        <dbReference type="ARBA" id="ARBA00008814"/>
    </source>
</evidence>
<organism evidence="4 5">
    <name type="scientific">Corynebacterium pilosum</name>
    <dbReference type="NCBI Taxonomy" id="35756"/>
    <lineage>
        <taxon>Bacteria</taxon>
        <taxon>Bacillati</taxon>
        <taxon>Actinomycetota</taxon>
        <taxon>Actinomycetes</taxon>
        <taxon>Mycobacteriales</taxon>
        <taxon>Corynebacteriaceae</taxon>
        <taxon>Corynebacterium</taxon>
    </lineage>
</organism>
<keyword evidence="2" id="KW-0732">Signal</keyword>
<reference evidence="4 5" key="1">
    <citation type="submission" date="2018-06" db="EMBL/GenBank/DDBJ databases">
        <authorList>
            <consortium name="Pathogen Informatics"/>
            <person name="Doyle S."/>
        </authorList>
    </citation>
    <scope>NUCLEOTIDE SEQUENCE [LARGE SCALE GENOMIC DNA]</scope>
    <source>
        <strain evidence="4 5">NCTC11862</strain>
    </source>
</reference>
<gene>
    <name evidence="4" type="ORF">NCTC11862_00124</name>
</gene>
<name>A0A376CID7_9CORY</name>
<dbReference type="InterPro" id="IPR050902">
    <property type="entry name" value="ABC_Transporter_SBP"/>
</dbReference>
<evidence type="ECO:0000259" key="3">
    <source>
        <dbReference type="PROSITE" id="PS50983"/>
    </source>
</evidence>
<dbReference type="Gene3D" id="3.40.50.1980">
    <property type="entry name" value="Nitrogenase molybdenum iron protein domain"/>
    <property type="match status" value="2"/>
</dbReference>
<evidence type="ECO:0000313" key="4">
    <source>
        <dbReference type="EMBL" id="STC68240.1"/>
    </source>
</evidence>
<dbReference type="PANTHER" id="PTHR30535:SF34">
    <property type="entry name" value="MOLYBDATE-BINDING PROTEIN MOLA"/>
    <property type="match status" value="1"/>
</dbReference>
<proteinExistence type="inferred from homology"/>
<evidence type="ECO:0000256" key="2">
    <source>
        <dbReference type="SAM" id="SignalP"/>
    </source>
</evidence>
<dbReference type="PROSITE" id="PS50983">
    <property type="entry name" value="FE_B12_PBP"/>
    <property type="match status" value="1"/>
</dbReference>
<dbReference type="Proteomes" id="UP000254467">
    <property type="component" value="Unassembled WGS sequence"/>
</dbReference>
<dbReference type="STRING" id="35756.GCA_001044155_01382"/>
<feature type="signal peptide" evidence="2">
    <location>
        <begin position="1"/>
        <end position="24"/>
    </location>
</feature>
<feature type="chain" id="PRO_5039376864" evidence="2">
    <location>
        <begin position="25"/>
        <end position="390"/>
    </location>
</feature>
<dbReference type="OrthoDB" id="9797850at2"/>